<dbReference type="AlphaFoldDB" id="A0A6A6SVM7"/>
<evidence type="ECO:0000313" key="2">
    <source>
        <dbReference type="EMBL" id="KAF2650488.1"/>
    </source>
</evidence>
<accession>A0A6A6SVM7</accession>
<dbReference type="EMBL" id="MU004453">
    <property type="protein sequence ID" value="KAF2650488.1"/>
    <property type="molecule type" value="Genomic_DNA"/>
</dbReference>
<keyword evidence="3" id="KW-1185">Reference proteome</keyword>
<gene>
    <name evidence="2" type="ORF">K491DRAFT_731328</name>
</gene>
<feature type="region of interest" description="Disordered" evidence="1">
    <location>
        <begin position="259"/>
        <end position="323"/>
    </location>
</feature>
<feature type="compositionally biased region" description="Polar residues" evidence="1">
    <location>
        <begin position="273"/>
        <end position="317"/>
    </location>
</feature>
<protein>
    <submittedName>
        <fullName evidence="2">Uncharacterized protein</fullName>
    </submittedName>
</protein>
<evidence type="ECO:0000256" key="1">
    <source>
        <dbReference type="SAM" id="MobiDB-lite"/>
    </source>
</evidence>
<organism evidence="2 3">
    <name type="scientific">Lophiostoma macrostomum CBS 122681</name>
    <dbReference type="NCBI Taxonomy" id="1314788"/>
    <lineage>
        <taxon>Eukaryota</taxon>
        <taxon>Fungi</taxon>
        <taxon>Dikarya</taxon>
        <taxon>Ascomycota</taxon>
        <taxon>Pezizomycotina</taxon>
        <taxon>Dothideomycetes</taxon>
        <taxon>Pleosporomycetidae</taxon>
        <taxon>Pleosporales</taxon>
        <taxon>Lophiostomataceae</taxon>
        <taxon>Lophiostoma</taxon>
    </lineage>
</organism>
<reference evidence="2" key="1">
    <citation type="journal article" date="2020" name="Stud. Mycol.">
        <title>101 Dothideomycetes genomes: a test case for predicting lifestyles and emergence of pathogens.</title>
        <authorList>
            <person name="Haridas S."/>
            <person name="Albert R."/>
            <person name="Binder M."/>
            <person name="Bloem J."/>
            <person name="Labutti K."/>
            <person name="Salamov A."/>
            <person name="Andreopoulos B."/>
            <person name="Baker S."/>
            <person name="Barry K."/>
            <person name="Bills G."/>
            <person name="Bluhm B."/>
            <person name="Cannon C."/>
            <person name="Castanera R."/>
            <person name="Culley D."/>
            <person name="Daum C."/>
            <person name="Ezra D."/>
            <person name="Gonzalez J."/>
            <person name="Henrissat B."/>
            <person name="Kuo A."/>
            <person name="Liang C."/>
            <person name="Lipzen A."/>
            <person name="Lutzoni F."/>
            <person name="Magnuson J."/>
            <person name="Mondo S."/>
            <person name="Nolan M."/>
            <person name="Ohm R."/>
            <person name="Pangilinan J."/>
            <person name="Park H.-J."/>
            <person name="Ramirez L."/>
            <person name="Alfaro M."/>
            <person name="Sun H."/>
            <person name="Tritt A."/>
            <person name="Yoshinaga Y."/>
            <person name="Zwiers L.-H."/>
            <person name="Turgeon B."/>
            <person name="Goodwin S."/>
            <person name="Spatafora J."/>
            <person name="Crous P."/>
            <person name="Grigoriev I."/>
        </authorList>
    </citation>
    <scope>NUCLEOTIDE SEQUENCE</scope>
    <source>
        <strain evidence="2">CBS 122681</strain>
    </source>
</reference>
<dbReference type="Proteomes" id="UP000799324">
    <property type="component" value="Unassembled WGS sequence"/>
</dbReference>
<proteinExistence type="predicted"/>
<name>A0A6A6SVM7_9PLEO</name>
<sequence length="372" mass="41852">MSAANEKISQPGQPEFQVFPKETLQACVLVFDEVERRVKPALNLGRAWTSAEKELRDFVHNMIHRAGDGDEFYVLARAPALPGCEIRESQGPLKEGPKEGPFLKSAQKFPVTTLVGSKTWEQLWDAVQYANKWLGILTTLCHPSFQPQERQSGAAAYYTTFDGREVVAHKSLEKFLIVLPCFHDTLAVVDDQGIVISETCPVRQVHLDLKKEGNEYRYREKLEGNIDSFDEVVAAVHMKVADSQRRAYALEVSIDKTPNLDVTSDDEMRKSVNIDQSPVESEKNTTTMPTPSETRASSPTPTERPHTTNTPISSQEPIDNGPVLTMTADQCRAMMNFKAFLAKDYMRDWVNKKGLADKVSEKEIDDLVKKMF</sequence>
<evidence type="ECO:0000313" key="3">
    <source>
        <dbReference type="Proteomes" id="UP000799324"/>
    </source>
</evidence>